<feature type="domain" description="Heme haloperoxidase family profile" evidence="9">
    <location>
        <begin position="65"/>
        <end position="293"/>
    </location>
</feature>
<accession>A0AA35M286</accession>
<evidence type="ECO:0000313" key="10">
    <source>
        <dbReference type="EMBL" id="CAI6089128.1"/>
    </source>
</evidence>
<comment type="caution">
    <text evidence="10">The sequence shown here is derived from an EMBL/GenBank/DDBJ whole genome shotgun (WGS) entry which is preliminary data.</text>
</comment>
<evidence type="ECO:0000256" key="8">
    <source>
        <dbReference type="SAM" id="Phobius"/>
    </source>
</evidence>
<evidence type="ECO:0000259" key="9">
    <source>
        <dbReference type="PROSITE" id="PS51405"/>
    </source>
</evidence>
<proteinExistence type="inferred from homology"/>
<keyword evidence="8" id="KW-1133">Transmembrane helix</keyword>
<comment type="similarity">
    <text evidence="7">Belongs to the chloroperoxidase family.</text>
</comment>
<dbReference type="GO" id="GO:0046872">
    <property type="term" value="F:metal ion binding"/>
    <property type="evidence" value="ECO:0007669"/>
    <property type="project" value="UniProtKB-KW"/>
</dbReference>
<dbReference type="Pfam" id="PF01328">
    <property type="entry name" value="Peroxidase_2"/>
    <property type="match status" value="1"/>
</dbReference>
<keyword evidence="2" id="KW-0575">Peroxidase</keyword>
<dbReference type="PANTHER" id="PTHR33577">
    <property type="entry name" value="STERIGMATOCYSTIN BIOSYNTHESIS PEROXIDASE STCC-RELATED"/>
    <property type="match status" value="1"/>
</dbReference>
<organism evidence="10 11">
    <name type="scientific">Clonostachys chloroleuca</name>
    <dbReference type="NCBI Taxonomy" id="1926264"/>
    <lineage>
        <taxon>Eukaryota</taxon>
        <taxon>Fungi</taxon>
        <taxon>Dikarya</taxon>
        <taxon>Ascomycota</taxon>
        <taxon>Pezizomycotina</taxon>
        <taxon>Sordariomycetes</taxon>
        <taxon>Hypocreomycetidae</taxon>
        <taxon>Hypocreales</taxon>
        <taxon>Bionectriaceae</taxon>
        <taxon>Clonostachys</taxon>
    </lineage>
</organism>
<comment type="cofactor">
    <cofactor evidence="1">
        <name>heme b</name>
        <dbReference type="ChEBI" id="CHEBI:60344"/>
    </cofactor>
</comment>
<evidence type="ECO:0000256" key="2">
    <source>
        <dbReference type="ARBA" id="ARBA00022559"/>
    </source>
</evidence>
<keyword evidence="8" id="KW-0812">Transmembrane</keyword>
<dbReference type="InterPro" id="IPR036851">
    <property type="entry name" value="Chloroperoxidase-like_sf"/>
</dbReference>
<evidence type="ECO:0000256" key="5">
    <source>
        <dbReference type="ARBA" id="ARBA00023002"/>
    </source>
</evidence>
<dbReference type="Gene3D" id="1.10.489.10">
    <property type="entry name" value="Chloroperoxidase-like"/>
    <property type="match status" value="1"/>
</dbReference>
<evidence type="ECO:0000256" key="3">
    <source>
        <dbReference type="ARBA" id="ARBA00022617"/>
    </source>
</evidence>
<dbReference type="PANTHER" id="PTHR33577:SF18">
    <property type="entry name" value="HEME HALOPEROXIDASE FAMILY PROFILE DOMAIN-CONTAINING PROTEIN"/>
    <property type="match status" value="1"/>
</dbReference>
<feature type="transmembrane region" description="Helical" evidence="8">
    <location>
        <begin position="12"/>
        <end position="32"/>
    </location>
</feature>
<keyword evidence="8" id="KW-0472">Membrane</keyword>
<evidence type="ECO:0000313" key="11">
    <source>
        <dbReference type="Proteomes" id="UP001160390"/>
    </source>
</evidence>
<dbReference type="GO" id="GO:0004601">
    <property type="term" value="F:peroxidase activity"/>
    <property type="evidence" value="ECO:0007669"/>
    <property type="project" value="UniProtKB-KW"/>
</dbReference>
<evidence type="ECO:0000256" key="6">
    <source>
        <dbReference type="ARBA" id="ARBA00023004"/>
    </source>
</evidence>
<protein>
    <recommendedName>
        <fullName evidence="9">Heme haloperoxidase family profile domain-containing protein</fullName>
    </recommendedName>
</protein>
<gene>
    <name evidence="10" type="ORF">CCHLO57077_00018571</name>
</gene>
<keyword evidence="6" id="KW-0408">Iron</keyword>
<name>A0AA35M286_9HYPO</name>
<keyword evidence="11" id="KW-1185">Reference proteome</keyword>
<dbReference type="InterPro" id="IPR000028">
    <property type="entry name" value="Chloroperoxidase"/>
</dbReference>
<evidence type="ECO:0000256" key="1">
    <source>
        <dbReference type="ARBA" id="ARBA00001970"/>
    </source>
</evidence>
<keyword evidence="5" id="KW-0560">Oxidoreductase</keyword>
<dbReference type="EMBL" id="CABFNP030000917">
    <property type="protein sequence ID" value="CAI6089128.1"/>
    <property type="molecule type" value="Genomic_DNA"/>
</dbReference>
<dbReference type="PROSITE" id="PS51405">
    <property type="entry name" value="HEME_HALOPEROXIDASE"/>
    <property type="match status" value="1"/>
</dbReference>
<reference evidence="10" key="1">
    <citation type="submission" date="2023-01" db="EMBL/GenBank/DDBJ databases">
        <authorList>
            <person name="Piombo E."/>
        </authorList>
    </citation>
    <scope>NUCLEOTIDE SEQUENCE</scope>
</reference>
<keyword evidence="3" id="KW-0349">Heme</keyword>
<evidence type="ECO:0000256" key="4">
    <source>
        <dbReference type="ARBA" id="ARBA00022723"/>
    </source>
</evidence>
<dbReference type="SUPFAM" id="SSF47571">
    <property type="entry name" value="Cloroperoxidase"/>
    <property type="match status" value="1"/>
</dbReference>
<evidence type="ECO:0000256" key="7">
    <source>
        <dbReference type="ARBA" id="ARBA00025795"/>
    </source>
</evidence>
<dbReference type="Proteomes" id="UP001160390">
    <property type="component" value="Unassembled WGS sequence"/>
</dbReference>
<sequence>MVNLFTTLLGIFRRLVSLSMTLAPFLIFVIWLHTRDLFFSITNLFLPSRRAGHVVPPGRPGHRGVWPKYIAPTIGSESRSPCPGLNSLANHGILPRDGRHITYKQMSHAIQHAYNLSPTLADQLTASAVELDQGRGWIDLHDLNALNVIQHDASFTRPDIAFCADQSFPHPDLVDRFLAQASSGESLSLDDIAYFSGLRRAECKRTNGQYSLTWSFLHEFFGRFPCNLSFALLFLTDAYFSLGSGNGALMYSIFGGNVKDLRIWLAEGRFPDGWEPKNREALGHSIAQAQITSLAIEFNINEKQKLRPRDAAYARLNEA</sequence>
<dbReference type="AlphaFoldDB" id="A0AA35M286"/>
<keyword evidence="4" id="KW-0479">Metal-binding</keyword>